<dbReference type="InterPro" id="IPR000742">
    <property type="entry name" value="EGF"/>
</dbReference>
<keyword evidence="8" id="KW-0808">Transferase</keyword>
<dbReference type="GO" id="GO:0016301">
    <property type="term" value="F:kinase activity"/>
    <property type="evidence" value="ECO:0007669"/>
    <property type="project" value="UniProtKB-KW"/>
</dbReference>
<keyword evidence="2 6" id="KW-0732">Signal</keyword>
<dbReference type="EMBL" id="JBFOLK010000001">
    <property type="protein sequence ID" value="KAL2539216.1"/>
    <property type="molecule type" value="Genomic_DNA"/>
</dbReference>
<dbReference type="SUPFAM" id="SSF57196">
    <property type="entry name" value="EGF/Laminin"/>
    <property type="match status" value="1"/>
</dbReference>
<organism evidence="8 9">
    <name type="scientific">Abeliophyllum distichum</name>
    <dbReference type="NCBI Taxonomy" id="126358"/>
    <lineage>
        <taxon>Eukaryota</taxon>
        <taxon>Viridiplantae</taxon>
        <taxon>Streptophyta</taxon>
        <taxon>Embryophyta</taxon>
        <taxon>Tracheophyta</taxon>
        <taxon>Spermatophyta</taxon>
        <taxon>Magnoliopsida</taxon>
        <taxon>eudicotyledons</taxon>
        <taxon>Gunneridae</taxon>
        <taxon>Pentapetalae</taxon>
        <taxon>asterids</taxon>
        <taxon>lamiids</taxon>
        <taxon>Lamiales</taxon>
        <taxon>Oleaceae</taxon>
        <taxon>Forsythieae</taxon>
        <taxon>Abeliophyllum</taxon>
    </lineage>
</organism>
<comment type="caution">
    <text evidence="8">The sequence shown here is derived from an EMBL/GenBank/DDBJ whole genome shotgun (WGS) entry which is preliminary data.</text>
</comment>
<dbReference type="InterPro" id="IPR001881">
    <property type="entry name" value="EGF-like_Ca-bd_dom"/>
</dbReference>
<evidence type="ECO:0000256" key="5">
    <source>
        <dbReference type="PROSITE-ProRule" id="PRU00076"/>
    </source>
</evidence>
<keyword evidence="3" id="KW-0677">Repeat</keyword>
<evidence type="ECO:0000256" key="1">
    <source>
        <dbReference type="ARBA" id="ARBA00022536"/>
    </source>
</evidence>
<dbReference type="InterPro" id="IPR018097">
    <property type="entry name" value="EGF_Ca-bd_CS"/>
</dbReference>
<dbReference type="CDD" id="cd00054">
    <property type="entry name" value="EGF_CA"/>
    <property type="match status" value="1"/>
</dbReference>
<evidence type="ECO:0000313" key="9">
    <source>
        <dbReference type="Proteomes" id="UP001604336"/>
    </source>
</evidence>
<keyword evidence="8" id="KW-0675">Receptor</keyword>
<keyword evidence="8" id="KW-0418">Kinase</keyword>
<keyword evidence="1 5" id="KW-0245">EGF-like domain</keyword>
<dbReference type="Proteomes" id="UP001604336">
    <property type="component" value="Unassembled WGS sequence"/>
</dbReference>
<evidence type="ECO:0000313" key="8">
    <source>
        <dbReference type="EMBL" id="KAL2539216.1"/>
    </source>
</evidence>
<accession>A0ABD1VPD3</accession>
<comment type="caution">
    <text evidence="5">Lacks conserved residue(s) required for the propagation of feature annotation.</text>
</comment>
<gene>
    <name evidence="8" type="ORF">Adt_00194</name>
</gene>
<reference evidence="9" key="1">
    <citation type="submission" date="2024-07" db="EMBL/GenBank/DDBJ databases">
        <title>Two chromosome-level genome assemblies of Korean endemic species Abeliophyllum distichum and Forsythia ovata (Oleaceae).</title>
        <authorList>
            <person name="Jang H."/>
        </authorList>
    </citation>
    <scope>NUCLEOTIDE SEQUENCE [LARGE SCALE GENOMIC DNA]</scope>
</reference>
<evidence type="ECO:0000256" key="4">
    <source>
        <dbReference type="ARBA" id="ARBA00023157"/>
    </source>
</evidence>
<name>A0ABD1VPD3_9LAMI</name>
<dbReference type="PANTHER" id="PTHR33491">
    <property type="entry name" value="OSJNBA0016N04.9 PROTEIN"/>
    <property type="match status" value="1"/>
</dbReference>
<evidence type="ECO:0000256" key="3">
    <source>
        <dbReference type="ARBA" id="ARBA00022737"/>
    </source>
</evidence>
<keyword evidence="4" id="KW-1015">Disulfide bond</keyword>
<proteinExistence type="predicted"/>
<dbReference type="FunFam" id="2.10.25.10:FF:000038">
    <property type="entry name" value="Fibrillin 2"/>
    <property type="match status" value="1"/>
</dbReference>
<dbReference type="PROSITE" id="PS01187">
    <property type="entry name" value="EGF_CA"/>
    <property type="match status" value="1"/>
</dbReference>
<dbReference type="InterPro" id="IPR000152">
    <property type="entry name" value="EGF-type_Asp/Asn_hydroxyl_site"/>
</dbReference>
<keyword evidence="9" id="KW-1185">Reference proteome</keyword>
<dbReference type="SMART" id="SM00181">
    <property type="entry name" value="EGF"/>
    <property type="match status" value="2"/>
</dbReference>
<evidence type="ECO:0000256" key="2">
    <source>
        <dbReference type="ARBA" id="ARBA00022729"/>
    </source>
</evidence>
<feature type="domain" description="EGF-like" evidence="7">
    <location>
        <begin position="241"/>
        <end position="277"/>
    </location>
</feature>
<evidence type="ECO:0000259" key="7">
    <source>
        <dbReference type="PROSITE" id="PS50026"/>
    </source>
</evidence>
<protein>
    <submittedName>
        <fullName evidence="8">Wall-associated receptor kinase 5</fullName>
    </submittedName>
</protein>
<dbReference type="SMART" id="SM00179">
    <property type="entry name" value="EGF_CA"/>
    <property type="match status" value="1"/>
</dbReference>
<dbReference type="InterPro" id="IPR049883">
    <property type="entry name" value="NOTCH1_EGF-like"/>
</dbReference>
<evidence type="ECO:0000256" key="6">
    <source>
        <dbReference type="SAM" id="SignalP"/>
    </source>
</evidence>
<feature type="signal peptide" evidence="6">
    <location>
        <begin position="1"/>
        <end position="19"/>
    </location>
</feature>
<sequence length="315" mass="34268">MFLNIFFLLSLTVAPPSKATGATTNTFTKPGCQSKCGNLPVPYQFGIGIGSNCSICSPRFDISCNTSFNPPEPNLANTKSHPSVVMTWLLYKEYQKTSNFGSGCVSFSSSPDDFSGIGFCPGNGCCQTSIPNGTNVLHASLSYLHNNWRKSKLFPCSLAFVGTEGSFNFCLSDLNDPTILLKNSMILIQRMPLVLDWRIGSQNCTVIQNSTNYACQKNSFCIDFYAGVGGYRCRCSEGYEDINECNSDPCHKMAICTNTPGSYHCACRLGYYGTGAKDDFGCLPTRIGEVPEQHRSNQLCRGNGTTTTINLSLVA</sequence>
<dbReference type="AlphaFoldDB" id="A0ABD1VPD3"/>
<dbReference type="Pfam" id="PF07645">
    <property type="entry name" value="EGF_CA"/>
    <property type="match status" value="1"/>
</dbReference>
<feature type="chain" id="PRO_5044785285" evidence="6">
    <location>
        <begin position="20"/>
        <end position="315"/>
    </location>
</feature>
<dbReference type="PROSITE" id="PS00010">
    <property type="entry name" value="ASX_HYDROXYL"/>
    <property type="match status" value="1"/>
</dbReference>
<dbReference type="Gene3D" id="2.10.25.10">
    <property type="entry name" value="Laminin"/>
    <property type="match status" value="1"/>
</dbReference>
<dbReference type="PROSITE" id="PS50026">
    <property type="entry name" value="EGF_3"/>
    <property type="match status" value="1"/>
</dbReference>